<evidence type="ECO:0000313" key="3">
    <source>
        <dbReference type="Proteomes" id="UP001054821"/>
    </source>
</evidence>
<feature type="region of interest" description="Disordered" evidence="1">
    <location>
        <begin position="47"/>
        <end position="74"/>
    </location>
</feature>
<dbReference type="AlphaFoldDB" id="A0AAD4YK52"/>
<gene>
    <name evidence="2" type="ORF">L3X38_000209</name>
</gene>
<comment type="caution">
    <text evidence="2">The sequence shown here is derived from an EMBL/GenBank/DDBJ whole genome shotgun (WGS) entry which is preliminary data.</text>
</comment>
<organism evidence="2 3">
    <name type="scientific">Prunus dulcis</name>
    <name type="common">Almond</name>
    <name type="synonym">Amygdalus dulcis</name>
    <dbReference type="NCBI Taxonomy" id="3755"/>
    <lineage>
        <taxon>Eukaryota</taxon>
        <taxon>Viridiplantae</taxon>
        <taxon>Streptophyta</taxon>
        <taxon>Embryophyta</taxon>
        <taxon>Tracheophyta</taxon>
        <taxon>Spermatophyta</taxon>
        <taxon>Magnoliopsida</taxon>
        <taxon>eudicotyledons</taxon>
        <taxon>Gunneridae</taxon>
        <taxon>Pentapetalae</taxon>
        <taxon>rosids</taxon>
        <taxon>fabids</taxon>
        <taxon>Rosales</taxon>
        <taxon>Rosaceae</taxon>
        <taxon>Amygdaloideae</taxon>
        <taxon>Amygdaleae</taxon>
        <taxon>Prunus</taxon>
    </lineage>
</organism>
<keyword evidence="2" id="KW-0496">Mitochondrion</keyword>
<keyword evidence="3" id="KW-1185">Reference proteome</keyword>
<name>A0AAD4YK52_PRUDU</name>
<reference evidence="2 3" key="1">
    <citation type="journal article" date="2022" name="G3 (Bethesda)">
        <title>Whole-genome sequence and methylome profiling of the almond [Prunus dulcis (Mill.) D.A. Webb] cultivar 'Nonpareil'.</title>
        <authorList>
            <person name="D'Amico-Willman K.M."/>
            <person name="Ouma W.Z."/>
            <person name="Meulia T."/>
            <person name="Sideli G.M."/>
            <person name="Gradziel T.M."/>
            <person name="Fresnedo-Ramirez J."/>
        </authorList>
    </citation>
    <scope>NUCLEOTIDE SEQUENCE [LARGE SCALE GENOMIC DNA]</scope>
    <source>
        <strain evidence="2">Clone GOH B32 T37-40</strain>
    </source>
</reference>
<dbReference type="EMBL" id="JAJFAZ020000010">
    <property type="protein sequence ID" value="KAI5311483.1"/>
    <property type="molecule type" value="Genomic_DNA"/>
</dbReference>
<dbReference type="AntiFam" id="ANF00025">
    <property type="entry name" value="Antisense to 23S rRNA"/>
</dbReference>
<geneLocation type="mitochondrion" evidence="2"/>
<protein>
    <submittedName>
        <fullName evidence="2">Uncharacterized protein</fullName>
    </submittedName>
</protein>
<evidence type="ECO:0000256" key="1">
    <source>
        <dbReference type="SAM" id="MobiDB-lite"/>
    </source>
</evidence>
<evidence type="ECO:0000313" key="2">
    <source>
        <dbReference type="EMBL" id="KAI5311483.1"/>
    </source>
</evidence>
<proteinExistence type="predicted"/>
<dbReference type="Proteomes" id="UP001054821">
    <property type="component" value="Mitochondrion MT"/>
</dbReference>
<accession>A0AAD4YK52</accession>
<sequence>MPEKEAKKTELELLVRVDAGLTLRVYRPLRIGEVTSLAKWFENGTARPSSAERRGQDSNLQSSGHEPDESTSSSTPLLPLLFLVPLVLRIFTENSISPGPCRRQRGSRYTIRAGRYLCDKEFRYLRTVRVTAAVYRGFHSKLITLLLPTFQHRAGVRLYTSCYHLAESCVFNKQSLPPVHREDRPPNSKFFPGSFNLVDYDNSRDYKQTRDYGRAVRSALSRPLL</sequence>